<reference evidence="3 4" key="1">
    <citation type="journal article" date="2019" name="Sci. Rep.">
        <title>Comparative genomics of chytrid fungi reveal insights into the obligate biotrophic and pathogenic lifestyle of Synchytrium endobioticum.</title>
        <authorList>
            <person name="van de Vossenberg B.T.L.H."/>
            <person name="Warris S."/>
            <person name="Nguyen H.D.T."/>
            <person name="van Gent-Pelzer M.P.E."/>
            <person name="Joly D.L."/>
            <person name="van de Geest H.C."/>
            <person name="Bonants P.J.M."/>
            <person name="Smith D.S."/>
            <person name="Levesque C.A."/>
            <person name="van der Lee T.A.J."/>
        </authorList>
    </citation>
    <scope>NUCLEOTIDE SEQUENCE [LARGE SCALE GENOMIC DNA]</scope>
    <source>
        <strain evidence="3 4">CBS 675.73</strain>
    </source>
</reference>
<evidence type="ECO:0000259" key="2">
    <source>
        <dbReference type="Pfam" id="PF04577"/>
    </source>
</evidence>
<feature type="signal peptide" evidence="1">
    <location>
        <begin position="1"/>
        <end position="27"/>
    </location>
</feature>
<dbReference type="InterPro" id="IPR049625">
    <property type="entry name" value="Glyco_transf_61_cat"/>
</dbReference>
<feature type="domain" description="Glycosyltransferase 61 catalytic" evidence="2">
    <location>
        <begin position="318"/>
        <end position="437"/>
    </location>
</feature>
<evidence type="ECO:0000313" key="4">
    <source>
        <dbReference type="Proteomes" id="UP000320333"/>
    </source>
</evidence>
<evidence type="ECO:0000256" key="1">
    <source>
        <dbReference type="SAM" id="SignalP"/>
    </source>
</evidence>
<keyword evidence="4" id="KW-1185">Reference proteome</keyword>
<proteinExistence type="predicted"/>
<gene>
    <name evidence="3" type="ORF">CcCBS67573_g07439</name>
</gene>
<dbReference type="OrthoDB" id="529273at2759"/>
<evidence type="ECO:0000313" key="3">
    <source>
        <dbReference type="EMBL" id="TPX67630.1"/>
    </source>
</evidence>
<protein>
    <recommendedName>
        <fullName evidence="2">Glycosyltransferase 61 catalytic domain-containing protein</fullName>
    </recommendedName>
</protein>
<comment type="caution">
    <text evidence="3">The sequence shown here is derived from an EMBL/GenBank/DDBJ whole genome shotgun (WGS) entry which is preliminary data.</text>
</comment>
<accession>A0A507EW86</accession>
<dbReference type="AlphaFoldDB" id="A0A507EW86"/>
<dbReference type="Proteomes" id="UP000320333">
    <property type="component" value="Unassembled WGS sequence"/>
</dbReference>
<organism evidence="3 4">
    <name type="scientific">Chytriomyces confervae</name>
    <dbReference type="NCBI Taxonomy" id="246404"/>
    <lineage>
        <taxon>Eukaryota</taxon>
        <taxon>Fungi</taxon>
        <taxon>Fungi incertae sedis</taxon>
        <taxon>Chytridiomycota</taxon>
        <taxon>Chytridiomycota incertae sedis</taxon>
        <taxon>Chytridiomycetes</taxon>
        <taxon>Chytridiales</taxon>
        <taxon>Chytriomycetaceae</taxon>
        <taxon>Chytriomyces</taxon>
    </lineage>
</organism>
<dbReference type="GO" id="GO:0016757">
    <property type="term" value="F:glycosyltransferase activity"/>
    <property type="evidence" value="ECO:0007669"/>
    <property type="project" value="InterPro"/>
</dbReference>
<keyword evidence="1" id="KW-0732">Signal</keyword>
<dbReference type="EMBL" id="QEAP01000387">
    <property type="protein sequence ID" value="TPX67630.1"/>
    <property type="molecule type" value="Genomic_DNA"/>
</dbReference>
<name>A0A507EW86_9FUNG</name>
<sequence>MSQWATRCVVLLSALALATQVFHLLRGDFVHPSRRHSEQPVAPQDPPLPEAVRNKVIGLVVSQKQPSLANNLLQLSTNTHFNARSVRISRDPAAAKTDSVNSRRFSHFRCVGDDNNPEGRRERICVFENVCYDTTNSQWTYHVRGNSSRKPVLFDATNGERLEFYESRQDYQVGFVALSGFTEGSTDWWPTISTSPSPAVQSPESTVVLDSLHALFHLAVHDDNLGHLLWEEMAALWYGMIRLNAFSDELVPMHMLGSLPDRKLNVKFRTAFMPAITPKDPVSFNDYMKKTVAKQRAATHVCFDQLMAGGNMLRFFQSHGWHNQGHEPLFYSLRNRILKHHGIDPEVVPKTHRIVFTNKTETLKKNIDGGLAKNRGIANLRELVQHVQTKYPDVDVQVVEWQKLSIKKQLDLMHSTTIFITPSGGVSTLLPFLPEGGHAIILDYFERKGEAYYGTQAGTSVSMEAPMWNHFPFIKKLYYQVWGSQDFVSDIPGKSVEDVDWRYEASVKVDFERMDKLIEAAFEDMEP</sequence>
<dbReference type="Pfam" id="PF04577">
    <property type="entry name" value="Glyco_transf_61"/>
    <property type="match status" value="1"/>
</dbReference>
<feature type="chain" id="PRO_5021504675" description="Glycosyltransferase 61 catalytic domain-containing protein" evidence="1">
    <location>
        <begin position="28"/>
        <end position="527"/>
    </location>
</feature>